<protein>
    <submittedName>
        <fullName evidence="3">Ornithine decarboxylase antizyme protein</fullName>
    </submittedName>
</protein>
<reference evidence="4" key="1">
    <citation type="journal article" date="2006" name="PLoS Biol.">
        <title>Macronuclear genome sequence of the ciliate Tetrahymena thermophila, a model eukaryote.</title>
        <authorList>
            <person name="Eisen J.A."/>
            <person name="Coyne R.S."/>
            <person name="Wu M."/>
            <person name="Wu D."/>
            <person name="Thiagarajan M."/>
            <person name="Wortman J.R."/>
            <person name="Badger J.H."/>
            <person name="Ren Q."/>
            <person name="Amedeo P."/>
            <person name="Jones K.M."/>
            <person name="Tallon L.J."/>
            <person name="Delcher A.L."/>
            <person name="Salzberg S.L."/>
            <person name="Silva J.C."/>
            <person name="Haas B.J."/>
            <person name="Majoros W.H."/>
            <person name="Farzad M."/>
            <person name="Carlton J.M."/>
            <person name="Smith R.K. Jr."/>
            <person name="Garg J."/>
            <person name="Pearlman R.E."/>
            <person name="Karrer K.M."/>
            <person name="Sun L."/>
            <person name="Manning G."/>
            <person name="Elde N.C."/>
            <person name="Turkewitz A.P."/>
            <person name="Asai D.J."/>
            <person name="Wilkes D.E."/>
            <person name="Wang Y."/>
            <person name="Cai H."/>
            <person name="Collins K."/>
            <person name="Stewart B.A."/>
            <person name="Lee S.R."/>
            <person name="Wilamowska K."/>
            <person name="Weinberg Z."/>
            <person name="Ruzzo W.L."/>
            <person name="Wloga D."/>
            <person name="Gaertig J."/>
            <person name="Frankel J."/>
            <person name="Tsao C.-C."/>
            <person name="Gorovsky M.A."/>
            <person name="Keeling P.J."/>
            <person name="Waller R.F."/>
            <person name="Patron N.J."/>
            <person name="Cherry J.M."/>
            <person name="Stover N.A."/>
            <person name="Krieger C.J."/>
            <person name="del Toro C."/>
            <person name="Ryder H.F."/>
            <person name="Williamson S.C."/>
            <person name="Barbeau R.A."/>
            <person name="Hamilton E.P."/>
            <person name="Orias E."/>
        </authorList>
    </citation>
    <scope>NUCLEOTIDE SEQUENCE [LARGE SCALE GENOMIC DNA]</scope>
    <source>
        <strain evidence="4">SB210</strain>
    </source>
</reference>
<dbReference type="InterPro" id="IPR038581">
    <property type="entry name" value="ODC_AZ_sf"/>
</dbReference>
<dbReference type="EMBL" id="GG662431">
    <property type="protein sequence ID" value="EAR82343.1"/>
    <property type="molecule type" value="Genomic_DNA"/>
</dbReference>
<dbReference type="Proteomes" id="UP000009168">
    <property type="component" value="Unassembled WGS sequence"/>
</dbReference>
<evidence type="ECO:0000313" key="3">
    <source>
        <dbReference type="EMBL" id="EAR82343.1"/>
    </source>
</evidence>
<accession>Q22AL3</accession>
<dbReference type="OMA" id="AERVYVC"/>
<dbReference type="OrthoDB" id="10426774at2759"/>
<organism evidence="3 4">
    <name type="scientific">Tetrahymena thermophila (strain SB210)</name>
    <dbReference type="NCBI Taxonomy" id="312017"/>
    <lineage>
        <taxon>Eukaryota</taxon>
        <taxon>Sar</taxon>
        <taxon>Alveolata</taxon>
        <taxon>Ciliophora</taxon>
        <taxon>Intramacronucleata</taxon>
        <taxon>Oligohymenophorea</taxon>
        <taxon>Hymenostomatida</taxon>
        <taxon>Tetrahymenina</taxon>
        <taxon>Tetrahymenidae</taxon>
        <taxon>Tetrahymena</taxon>
    </lineage>
</organism>
<dbReference type="SUPFAM" id="SSF55729">
    <property type="entry name" value="Acyl-CoA N-acyltransferases (Nat)"/>
    <property type="match status" value="1"/>
</dbReference>
<dbReference type="eggNOG" id="ENOG502R2MK">
    <property type="taxonomic scope" value="Eukaryota"/>
</dbReference>
<dbReference type="GO" id="GO:0075523">
    <property type="term" value="P:viral translational frameshifting"/>
    <property type="evidence" value="ECO:0007669"/>
    <property type="project" value="UniProtKB-KW"/>
</dbReference>
<proteinExistence type="inferred from homology"/>
<dbReference type="InterPro" id="IPR002993">
    <property type="entry name" value="ODC_AZ"/>
</dbReference>
<dbReference type="GeneID" id="7836960"/>
<gene>
    <name evidence="3" type="ORF">TTHERM_01193630</name>
</gene>
<keyword evidence="4" id="KW-1185">Reference proteome</keyword>
<comment type="similarity">
    <text evidence="1">Belongs to the ODC antizyme family.</text>
</comment>
<name>Q22AL3_TETTS</name>
<dbReference type="InterPro" id="IPR016181">
    <property type="entry name" value="Acyl_CoA_acyltransferase"/>
</dbReference>
<dbReference type="HOGENOM" id="CLU_1405095_0_0_1"/>
<dbReference type="Gene3D" id="3.40.630.60">
    <property type="match status" value="1"/>
</dbReference>
<dbReference type="RefSeq" id="XP_001030006.1">
    <property type="nucleotide sequence ID" value="XM_001030006.3"/>
</dbReference>
<sequence length="194" mass="22355">MAQLINLNQELNMMQSSNSMNRMSVGEAEKRNLTKKGSFQFTIGRENNEVKTNEPKVMEPSLEDELLLTQLALDDREIIIYDIASVIYLGERQRNTPLHTFKCFYDVNNKNFFVELSDKSPLEHLTKSTFLKILDIAEGTGAERVYVCLHNKTTEIGSKIQTLMFVGFHKIMGQELQRVSKTRTHTLLCYDLNE</sequence>
<dbReference type="GO" id="GO:0008073">
    <property type="term" value="F:ornithine decarboxylase inhibitor activity"/>
    <property type="evidence" value="ECO:0007669"/>
    <property type="project" value="InterPro"/>
</dbReference>
<evidence type="ECO:0000313" key="4">
    <source>
        <dbReference type="Proteomes" id="UP000009168"/>
    </source>
</evidence>
<dbReference type="InParanoid" id="Q22AL3"/>
<evidence type="ECO:0000256" key="2">
    <source>
        <dbReference type="ARBA" id="ARBA00022758"/>
    </source>
</evidence>
<evidence type="ECO:0000256" key="1">
    <source>
        <dbReference type="ARBA" id="ARBA00008796"/>
    </source>
</evidence>
<dbReference type="Pfam" id="PF02100">
    <property type="entry name" value="ODC_AZ"/>
    <property type="match status" value="1"/>
</dbReference>
<dbReference type="KEGG" id="tet:TTHERM_01193630"/>
<keyword evidence="2" id="KW-0688">Ribosomal frameshifting</keyword>
<dbReference type="AlphaFoldDB" id="Q22AL3"/>